<keyword evidence="11" id="KW-0325">Glycoprotein</keyword>
<feature type="domain" description="Cadherin" evidence="14">
    <location>
        <begin position="46"/>
        <end position="154"/>
    </location>
</feature>
<dbReference type="FunFam" id="2.60.40.60:FF:000033">
    <property type="entry name" value="FAT atypical cadherin 1"/>
    <property type="match status" value="4"/>
</dbReference>
<feature type="transmembrane region" description="Helical" evidence="13">
    <location>
        <begin position="3261"/>
        <end position="3284"/>
    </location>
</feature>
<dbReference type="InterPro" id="IPR002126">
    <property type="entry name" value="Cadherin-like_dom"/>
</dbReference>
<evidence type="ECO:0000256" key="2">
    <source>
        <dbReference type="ARBA" id="ARBA00022536"/>
    </source>
</evidence>
<evidence type="ECO:0000256" key="6">
    <source>
        <dbReference type="ARBA" id="ARBA00022837"/>
    </source>
</evidence>
<evidence type="ECO:0000256" key="11">
    <source>
        <dbReference type="ARBA" id="ARBA00023180"/>
    </source>
</evidence>
<keyword evidence="7" id="KW-0130">Cell adhesion</keyword>
<feature type="domain" description="Cadherin" evidence="14">
    <location>
        <begin position="894"/>
        <end position="1001"/>
    </location>
</feature>
<feature type="domain" description="Cadherin" evidence="14">
    <location>
        <begin position="1433"/>
        <end position="1535"/>
    </location>
</feature>
<dbReference type="CDD" id="cd11304">
    <property type="entry name" value="Cadherin_repeat"/>
    <property type="match status" value="29"/>
</dbReference>
<evidence type="ECO:0000256" key="3">
    <source>
        <dbReference type="ARBA" id="ARBA00022692"/>
    </source>
</evidence>
<dbReference type="Proteomes" id="UP001165289">
    <property type="component" value="Unassembled WGS sequence"/>
</dbReference>
<feature type="domain" description="Cadherin" evidence="14">
    <location>
        <begin position="155"/>
        <end position="261"/>
    </location>
</feature>
<evidence type="ECO:0000256" key="4">
    <source>
        <dbReference type="ARBA" id="ARBA00022729"/>
    </source>
</evidence>
<feature type="domain" description="Cadherin" evidence="14">
    <location>
        <begin position="480"/>
        <end position="582"/>
    </location>
</feature>
<feature type="domain" description="Cadherin" evidence="14">
    <location>
        <begin position="791"/>
        <end position="893"/>
    </location>
</feature>
<name>A0AAV7K7G7_9METZ</name>
<keyword evidence="5" id="KW-0677">Repeat</keyword>
<dbReference type="GO" id="GO:0007156">
    <property type="term" value="P:homophilic cell adhesion via plasma membrane adhesion molecules"/>
    <property type="evidence" value="ECO:0007669"/>
    <property type="project" value="InterPro"/>
</dbReference>
<dbReference type="PRINTS" id="PR00205">
    <property type="entry name" value="CADHERIN"/>
</dbReference>
<feature type="domain" description="Cadherin" evidence="14">
    <location>
        <begin position="2596"/>
        <end position="2699"/>
    </location>
</feature>
<feature type="domain" description="Cadherin" evidence="14">
    <location>
        <begin position="3050"/>
        <end position="3145"/>
    </location>
</feature>
<evidence type="ECO:0000256" key="12">
    <source>
        <dbReference type="PROSITE-ProRule" id="PRU00043"/>
    </source>
</evidence>
<feature type="domain" description="Cadherin" evidence="14">
    <location>
        <begin position="1002"/>
        <end position="1103"/>
    </location>
</feature>
<feature type="domain" description="Cadherin" evidence="14">
    <location>
        <begin position="2493"/>
        <end position="2595"/>
    </location>
</feature>
<dbReference type="FunFam" id="2.60.40.60:FF:000024">
    <property type="entry name" value="FAT atypical cadherin 3"/>
    <property type="match status" value="1"/>
</dbReference>
<keyword evidence="9 13" id="KW-0472">Membrane</keyword>
<evidence type="ECO:0000313" key="15">
    <source>
        <dbReference type="EMBL" id="KAI6657178.1"/>
    </source>
</evidence>
<feature type="domain" description="Cadherin" evidence="14">
    <location>
        <begin position="2387"/>
        <end position="2492"/>
    </location>
</feature>
<dbReference type="PANTHER" id="PTHR24026:SF126">
    <property type="entry name" value="PROTOCADHERIN FAT 4"/>
    <property type="match status" value="1"/>
</dbReference>
<protein>
    <submittedName>
        <fullName evidence="15">Protocadherin Fat 4-like</fullName>
    </submittedName>
</protein>
<comment type="subcellular location">
    <subcellularLocation>
        <location evidence="1">Membrane</location>
        <topology evidence="1">Single-pass membrane protein</topology>
    </subcellularLocation>
</comment>
<keyword evidence="10" id="KW-1015">Disulfide bond</keyword>
<feature type="domain" description="Cadherin" evidence="14">
    <location>
        <begin position="1961"/>
        <end position="2068"/>
    </location>
</feature>
<keyword evidence="4" id="KW-0732">Signal</keyword>
<gene>
    <name evidence="15" type="ORF">LOD99_15964</name>
</gene>
<dbReference type="PROSITE" id="PS00232">
    <property type="entry name" value="CADHERIN_1"/>
    <property type="match status" value="12"/>
</dbReference>
<dbReference type="SMART" id="SM00112">
    <property type="entry name" value="CA"/>
    <property type="match status" value="29"/>
</dbReference>
<dbReference type="Gene3D" id="2.60.40.60">
    <property type="entry name" value="Cadherins"/>
    <property type="match status" value="30"/>
</dbReference>
<evidence type="ECO:0000256" key="1">
    <source>
        <dbReference type="ARBA" id="ARBA00004167"/>
    </source>
</evidence>
<dbReference type="GO" id="GO:0005886">
    <property type="term" value="C:plasma membrane"/>
    <property type="evidence" value="ECO:0007669"/>
    <property type="project" value="UniProtKB-SubCell"/>
</dbReference>
<feature type="domain" description="Cadherin" evidence="14">
    <location>
        <begin position="2806"/>
        <end position="2914"/>
    </location>
</feature>
<evidence type="ECO:0000256" key="13">
    <source>
        <dbReference type="SAM" id="Phobius"/>
    </source>
</evidence>
<accession>A0AAV7K7G7</accession>
<dbReference type="InterPro" id="IPR020894">
    <property type="entry name" value="Cadherin_CS"/>
</dbReference>
<feature type="domain" description="Cadherin" evidence="14">
    <location>
        <begin position="373"/>
        <end position="480"/>
    </location>
</feature>
<keyword evidence="6 12" id="KW-0106">Calcium</keyword>
<dbReference type="InterPro" id="IPR015919">
    <property type="entry name" value="Cadherin-like_sf"/>
</dbReference>
<evidence type="ECO:0000256" key="8">
    <source>
        <dbReference type="ARBA" id="ARBA00022989"/>
    </source>
</evidence>
<dbReference type="FunFam" id="2.60.40.60:FF:000020">
    <property type="entry name" value="Dachsous cadherin-related 1b"/>
    <property type="match status" value="5"/>
</dbReference>
<dbReference type="SUPFAM" id="SSF49313">
    <property type="entry name" value="Cadherin-like"/>
    <property type="match status" value="29"/>
</dbReference>
<evidence type="ECO:0000256" key="10">
    <source>
        <dbReference type="ARBA" id="ARBA00023157"/>
    </source>
</evidence>
<feature type="domain" description="Cadherin" evidence="14">
    <location>
        <begin position="2069"/>
        <end position="2171"/>
    </location>
</feature>
<keyword evidence="8 13" id="KW-1133">Transmembrane helix</keyword>
<feature type="domain" description="Cadherin" evidence="14">
    <location>
        <begin position="684"/>
        <end position="788"/>
    </location>
</feature>
<feature type="domain" description="Cadherin" evidence="14">
    <location>
        <begin position="1850"/>
        <end position="1959"/>
    </location>
</feature>
<evidence type="ECO:0000256" key="5">
    <source>
        <dbReference type="ARBA" id="ARBA00022737"/>
    </source>
</evidence>
<feature type="domain" description="Cadherin" evidence="14">
    <location>
        <begin position="1306"/>
        <end position="1432"/>
    </location>
</feature>
<dbReference type="PANTHER" id="PTHR24026">
    <property type="entry name" value="FAT ATYPICAL CADHERIN-RELATED"/>
    <property type="match status" value="1"/>
</dbReference>
<dbReference type="Pfam" id="PF00028">
    <property type="entry name" value="Cadherin"/>
    <property type="match status" value="24"/>
</dbReference>
<evidence type="ECO:0000256" key="9">
    <source>
        <dbReference type="ARBA" id="ARBA00023136"/>
    </source>
</evidence>
<evidence type="ECO:0000313" key="16">
    <source>
        <dbReference type="Proteomes" id="UP001165289"/>
    </source>
</evidence>
<dbReference type="PROSITE" id="PS50268">
    <property type="entry name" value="CADHERIN_2"/>
    <property type="match status" value="30"/>
</dbReference>
<sequence length="3393" mass="364533">MMLDAEQFEFYRFAVIACDQGIPPLCSLAKIIVRVNDLNDLSPKFLIDNVSLSIDENTDYSNIFTFSASDGDRTSPNNQFYFSITASNPIHLSNISNYFVIDADTGVLATSNPIDREEFSEITLNIAATDTGNRSNTASITITINDENDIGPRFTNRSYQATIDESHATATEILIVSAEETNGDENTQITYSLDNAVGATGNPKQLIDVDSLTGVISASQSLDYETLNILMLSVTATDGTFSDTVPLIITLNNVNDNAPILAISSCNTTLPENTPLGEFCSFSVSDADQDGTTEFTLNSTGFTISPSTTLFEIIYGDGASTASLILRFLLDFEAAKTHPLTITLTDKVTPVFTTSISFTVTVTGVNEHAPSFANASSTFNMDESEEIDYLVGVVTATDMDDFSTPDGVFTYSIPNQDATFPFKIDSSTGVISLQAKVNFDDNPQFMFDIIATDSSVTNSKTGTTMVTIEVADSNENPPVFASTFSASINESIGSDVSVLQIFATDADNADVVTYSIASGDAGSFVINSSSGVIYTTSVPFDFETTQVYYLLLEASDNSVDPRIANTLATITILDINDNPPIFDRSPIASSIFEETANVFVMLVSATDLDSTTNGEISYTVNSTDFTMDATTGRLTTSTALDRETQASYTLMICAFDKGATPMSVCETAVVTLLDINDNDPVFDSIIIHSPTLAENLTNGEVIATFVVSDMDVDPVFFFTLDDDGGPFTISSTSNTATITLFDQSSNRPLDRELRDLYTLVITVNDGLSSITHTFTVMVTDVNDQIPLFEQDTYILPNELSEDSVDGFVFFTVLANDNDDNTVITYSLLDTADDRFSINSTTGEISVDKTTGSSIDFEMSSSHEITVQSSDGFFTSTATVLISIGDVNDNPPTFLETSYNIQVLETIPIGTTILAVQAIDLDSGTNALLSYEIASNNSAILSTFELARSTGILRTIATLDADSPPTQYTFNISASDSSSTPSDSLVSITISILGENEDIPVFSHLIYTGSVMEEVSTIASVLTVSATEVDTTTTISYSIPDFATTYFSINSSTGQLSLIAPLDREEFEIFTFTVLATDGDDPPGQGHASVQITIIDTNDNTPKFLLAVYSVTISETTPSNQIIITVEAADGDATMPFNKINYSFNPDSSLFSIDSMSGEVSVSGSLDFDSGSTTFTLLVVANDSSNTGVANLVIDITDENDNPPVINNTILAITLNESSPAGTEVIDIEVLDVDTVGVISFEITSGNANNVFNIDSSGRITLGASGLDFESITSFTLMVRVFDGLRSVTAVVTITVRDSNDNSPTFDLPNYSISLPENNMVDFSIIGFTVTDPDSGNDGAISLSIDSTSNIASMFKLTPDSGTSSNTVDGEVFSAISLDRETDGLVIDGTSGAALWTLKVLSADNNIEASIRLTTTAEIVISITDINDNSPQFSSNSITAQVSESSNVGTLVHTLTATDADFGTNADITFAFTTGSANTDKFSLDAITGELRTTVVLSREDATSLTVNVEASDGLNTDVASVTITVEDINDHNPEFDATSLTVSILENATNGTLVVSVGVMDEDDGLNGDITLSIIGGDINDHFRISSFDVVVALDEIDRESISTYELILLAQDSGTPIRQATATVTVTISDVNDNPPSFALPAYTGSISEDASSGFTVDLNTPISVVDIDQAENSMFTLSLDDNSIFDITTTRNIFLNPSVTLDRETVGSFSLLIIATDAGSPSLTSNVSLDITVQDVNDNPPIFSPASYAETVLENIIIGTSITTVVATDRDEGANMQISYSLFSGTEGKFEVNRTTGDIKLIGSLDRETTNSYEIVIAAFDSGATFMSTTATVTLTVEDFNDNTPEFSQTLYTRKVDENSPNDTDVVYLIATDLDIDENAILVFSYQDPTAGALLPFTINSTTGNITVSGSLDREMTDRYSFEVIVRDDASIVQDRLTATANVIIDINDLNDVVPSFPGVTSFTTDIQETTLITTIILFPVATDPDLGDGGDIIYSASPESTIFSVDPSTGVIRLTESLDLDSSGLNGQSQYTFDLLAADQGSPALTGTIAVIINVLDKNTNVPLFDSPPYTAGVLENATNGTFIIQLTASDADTNGVINYEIVGGNQDLLFEINATTGAVSTRASLLNSENTIFELTIRAFETGDLTKSSITSLHIEITDTNNNRPFFCQTVDYSFSISENSPVDTTVGQICGSDQDSGINGQFVFIIQGGNNDTFKIVQASGASVAYIVVNQMVLDRENNDEYSLVLIIGDNGIPQLFSDTIVAIIAIEDENDEIPFFTNLPFSIDIDEDVFGGFNVFLLLADDNDISSNGEFVFEIIDGNIDTVFSVESVTGQITTIRALDFNTVPLYTLEILVTDNGSPALSVSSTLTINITDVNNHAPVFMPPYEASVQEDSAINSFVILVEATDDDATTNAELVYTISDGVNADHFAIEATNGSISVNTTDLDREVQSSYNLMVTACDMGVGIMCATVGVTITITDANDHPPIFNPTSYSFVVSEDKNVLFIIGTVFANDLDEGQNGVVEYSLINSGPKFSISLDTGDVILGEKLDRETADSYQIMVRAVDKGDPVMTAIATINITVTDVNDNAPIIDTTIFSLQITETTAVNIVVFDVDATDIDLGDNSKITYAILGGHFDDFSINSDSGAITVNNPLDAEGIIRYDILIQASDSAFAPLTDTETLVITIIDINEHAPVFGQSEYLVDLPENSPSGTFLLNVTASDDDIADTKNSEIFFFLTSTDFVIDSETGKILTVTSFDREVSTSQSITVMAINPNTNTTPALEGSALISITITDLNDETPYFTNSITSQAISELSQIGDLVIVLTAEDNDDPNLENGRVVFSSASENTAEFDRSFRIDSDGIVGVNGPLDRETQENYSAIAVVTDNGDPSLSSIQNITIRLVDENDIPPNFSSELYSLSMAEDIDPISQNGVSRRLVTFTSSDGDKLSNYQLSEFEFAINSPFSSPDFEITSQGDLFLNIGLDRETRDNYTLYLEVINNEPGHILGSYCNPLNTNRARFVGIDCILFGSSIFQLTVTDINDNDPIFVNTPYYFAVLSSTSYDSDIDSILAIDADISDAGEVRYSLSVTDITIDNLSGTLRTAAIFTERAGEVISGTVTASDQEVATSRSTTEDVVISIIDNDYLLLIVVEDTVEKTLLCIDELVAKLIEITSFQILIFEVTEHVIGTEVSSTLTSVFFYAIQTIDGTPFLVQQADLLRMIDDSFSDLSNICEGKIQTVAPVTETVNPVLQPPNNRIQVILIIAFCAIILICGCLANILALYQRFIGKRSIKRSDDFVYGGMEGLDVLTTQRDMVLNQADIRPVPIPITEEINYESQELKMDLFLDEIPEDEFISGSEKTSSMGGSLLAAALDVSMDDDDNYFDDTSVSAI</sequence>
<feature type="domain" description="Cadherin" evidence="14">
    <location>
        <begin position="1746"/>
        <end position="1849"/>
    </location>
</feature>
<feature type="domain" description="Cadherin" evidence="14">
    <location>
        <begin position="583"/>
        <end position="682"/>
    </location>
</feature>
<feature type="domain" description="Cadherin" evidence="14">
    <location>
        <begin position="2283"/>
        <end position="2387"/>
    </location>
</feature>
<evidence type="ECO:0000259" key="14">
    <source>
        <dbReference type="PROSITE" id="PS50268"/>
    </source>
</evidence>
<dbReference type="FunFam" id="2.60.40.60:FF:000015">
    <property type="entry name" value="FAT atypical cadherin 1"/>
    <property type="match status" value="1"/>
</dbReference>
<organism evidence="15 16">
    <name type="scientific">Oopsacas minuta</name>
    <dbReference type="NCBI Taxonomy" id="111878"/>
    <lineage>
        <taxon>Eukaryota</taxon>
        <taxon>Metazoa</taxon>
        <taxon>Porifera</taxon>
        <taxon>Hexactinellida</taxon>
        <taxon>Hexasterophora</taxon>
        <taxon>Lyssacinosida</taxon>
        <taxon>Leucopsacidae</taxon>
        <taxon>Oopsacas</taxon>
    </lineage>
</organism>
<comment type="caution">
    <text evidence="15">The sequence shown here is derived from an EMBL/GenBank/DDBJ whole genome shotgun (WGS) entry which is preliminary data.</text>
</comment>
<feature type="domain" description="Cadherin" evidence="14">
    <location>
        <begin position="2915"/>
        <end position="3049"/>
    </location>
</feature>
<feature type="domain" description="Cadherin" evidence="14">
    <location>
        <begin position="262"/>
        <end position="372"/>
    </location>
</feature>
<keyword evidence="2" id="KW-0245">EGF-like domain</keyword>
<feature type="domain" description="Cadherin" evidence="14">
    <location>
        <begin position="2700"/>
        <end position="2805"/>
    </location>
</feature>
<feature type="domain" description="Cadherin" evidence="14">
    <location>
        <begin position="1206"/>
        <end position="1305"/>
    </location>
</feature>
<keyword evidence="3 13" id="KW-0812">Transmembrane</keyword>
<feature type="domain" description="Cadherin" evidence="14">
    <location>
        <begin position="1104"/>
        <end position="1205"/>
    </location>
</feature>
<feature type="domain" description="Cadherin" evidence="14">
    <location>
        <begin position="1536"/>
        <end position="1639"/>
    </location>
</feature>
<feature type="domain" description="Cadherin" evidence="14">
    <location>
        <begin position="1640"/>
        <end position="1745"/>
    </location>
</feature>
<proteinExistence type="predicted"/>
<dbReference type="GO" id="GO:0005509">
    <property type="term" value="F:calcium ion binding"/>
    <property type="evidence" value="ECO:0007669"/>
    <property type="project" value="UniProtKB-UniRule"/>
</dbReference>
<feature type="domain" description="Cadherin" evidence="14">
    <location>
        <begin position="3"/>
        <end position="45"/>
    </location>
</feature>
<dbReference type="EMBL" id="JAKMXF010000122">
    <property type="protein sequence ID" value="KAI6657178.1"/>
    <property type="molecule type" value="Genomic_DNA"/>
</dbReference>
<reference evidence="15 16" key="1">
    <citation type="journal article" date="2023" name="BMC Biol.">
        <title>The compact genome of the sponge Oopsacas minuta (Hexactinellida) is lacking key metazoan core genes.</title>
        <authorList>
            <person name="Santini S."/>
            <person name="Schenkelaars Q."/>
            <person name="Jourda C."/>
            <person name="Duchesne M."/>
            <person name="Belahbib H."/>
            <person name="Rocher C."/>
            <person name="Selva M."/>
            <person name="Riesgo A."/>
            <person name="Vervoort M."/>
            <person name="Leys S.P."/>
            <person name="Kodjabachian L."/>
            <person name="Le Bivic A."/>
            <person name="Borchiellini C."/>
            <person name="Claverie J.M."/>
            <person name="Renard E."/>
        </authorList>
    </citation>
    <scope>NUCLEOTIDE SEQUENCE [LARGE SCALE GENOMIC DNA]</scope>
    <source>
        <strain evidence="15">SPO-2</strain>
    </source>
</reference>
<dbReference type="FunFam" id="2.60.40.60:FF:000104">
    <property type="entry name" value="cadherin-23 isoform X1"/>
    <property type="match status" value="2"/>
</dbReference>
<keyword evidence="16" id="KW-1185">Reference proteome</keyword>
<feature type="domain" description="Cadherin" evidence="14">
    <location>
        <begin position="2173"/>
        <end position="2282"/>
    </location>
</feature>
<evidence type="ECO:0000256" key="7">
    <source>
        <dbReference type="ARBA" id="ARBA00022889"/>
    </source>
</evidence>